<organism evidence="3 4">
    <name type="scientific">Aestuariirhabdus litorea</name>
    <dbReference type="NCBI Taxonomy" id="2528527"/>
    <lineage>
        <taxon>Bacteria</taxon>
        <taxon>Pseudomonadati</taxon>
        <taxon>Pseudomonadota</taxon>
        <taxon>Gammaproteobacteria</taxon>
        <taxon>Oceanospirillales</taxon>
        <taxon>Aestuariirhabdaceae</taxon>
        <taxon>Aestuariirhabdus</taxon>
    </lineage>
</organism>
<evidence type="ECO:0000256" key="1">
    <source>
        <dbReference type="ARBA" id="ARBA00009600"/>
    </source>
</evidence>
<dbReference type="Gene3D" id="3.40.1740.10">
    <property type="entry name" value="VC0467-like"/>
    <property type="match status" value="1"/>
</dbReference>
<dbReference type="HAMAP" id="MF_00758">
    <property type="entry name" value="UPF0301"/>
    <property type="match status" value="1"/>
</dbReference>
<dbReference type="GO" id="GO:0005829">
    <property type="term" value="C:cytosol"/>
    <property type="evidence" value="ECO:0007669"/>
    <property type="project" value="TreeGrafter"/>
</dbReference>
<evidence type="ECO:0000313" key="4">
    <source>
        <dbReference type="Proteomes" id="UP000280792"/>
    </source>
</evidence>
<reference evidence="3 4" key="2">
    <citation type="submission" date="2018-12" db="EMBL/GenBank/DDBJ databases">
        <title>Simiduia agarivorans gen. nov., sp. nov., a marine, agarolytic bacterium isolated from shallow coastal water from Keelung, Taiwan.</title>
        <authorList>
            <person name="Shieh W.Y."/>
        </authorList>
    </citation>
    <scope>NUCLEOTIDE SEQUENCE [LARGE SCALE GENOMIC DNA]</scope>
    <source>
        <strain evidence="3 4">GTF-13</strain>
    </source>
</reference>
<dbReference type="PANTHER" id="PTHR30327">
    <property type="entry name" value="UNCHARACTERIZED PROTEIN YQGE"/>
    <property type="match status" value="1"/>
</dbReference>
<evidence type="ECO:0000313" key="3">
    <source>
        <dbReference type="EMBL" id="RRJ82712.1"/>
    </source>
</evidence>
<dbReference type="InterPro" id="IPR003774">
    <property type="entry name" value="AlgH-like"/>
</dbReference>
<dbReference type="RefSeq" id="WP_125016704.1">
    <property type="nucleotide sequence ID" value="NZ_QWEZ01000002.1"/>
</dbReference>
<dbReference type="PANTHER" id="PTHR30327:SF1">
    <property type="entry name" value="UPF0301 PROTEIN YQGE"/>
    <property type="match status" value="1"/>
</dbReference>
<gene>
    <name evidence="3" type="ORF">D0544_12700</name>
</gene>
<dbReference type="NCBIfam" id="NF001266">
    <property type="entry name" value="PRK00228.1-1"/>
    <property type="match status" value="1"/>
</dbReference>
<keyword evidence="4" id="KW-1185">Reference proteome</keyword>
<dbReference type="AlphaFoldDB" id="A0A3P3VJ57"/>
<comment type="similarity">
    <text evidence="1 2">Belongs to the UPF0301 (AlgH) family.</text>
</comment>
<name>A0A3P3VJ57_9GAMM</name>
<reference evidence="3 4" key="1">
    <citation type="submission" date="2018-08" db="EMBL/GenBank/DDBJ databases">
        <authorList>
            <person name="Khan S.A."/>
        </authorList>
    </citation>
    <scope>NUCLEOTIDE SEQUENCE [LARGE SCALE GENOMIC DNA]</scope>
    <source>
        <strain evidence="3 4">GTF-13</strain>
    </source>
</reference>
<dbReference type="EMBL" id="QWEZ01000002">
    <property type="protein sequence ID" value="RRJ82712.1"/>
    <property type="molecule type" value="Genomic_DNA"/>
</dbReference>
<dbReference type="Pfam" id="PF02622">
    <property type="entry name" value="DUF179"/>
    <property type="match status" value="1"/>
</dbReference>
<proteinExistence type="inferred from homology"/>
<accession>A0A3P3VJ57</accession>
<dbReference type="SUPFAM" id="SSF143456">
    <property type="entry name" value="VC0467-like"/>
    <property type="match status" value="1"/>
</dbReference>
<comment type="caution">
    <text evidence="3">The sequence shown here is derived from an EMBL/GenBank/DDBJ whole genome shotgun (WGS) entry which is preliminary data.</text>
</comment>
<dbReference type="Proteomes" id="UP000280792">
    <property type="component" value="Unassembled WGS sequence"/>
</dbReference>
<evidence type="ECO:0000256" key="2">
    <source>
        <dbReference type="HAMAP-Rule" id="MF_00758"/>
    </source>
</evidence>
<protein>
    <recommendedName>
        <fullName evidence="2">UPF0301 protein D0544_12700</fullName>
    </recommendedName>
</protein>
<sequence>MSSETANSLRNQFLIAMPHMADPNFADSVTYICEHNDQGAMGIVINRPTNLTLGEIYRQIGIEDLEQAAHQEEVICAGGPVQLERGFVLHDSQQVWESTLQVAPGINLTTSRDILQAVAEGRGPQQIIIALGYAGWGAGQLEAEIKENAWLTCEASPELLFNTPIHLRRQAAAASIGVDLQRLAPDSGHA</sequence>